<organism evidence="2 3">
    <name type="scientific">Streptomyces formicae</name>
    <dbReference type="NCBI Taxonomy" id="1616117"/>
    <lineage>
        <taxon>Bacteria</taxon>
        <taxon>Bacillati</taxon>
        <taxon>Actinomycetota</taxon>
        <taxon>Actinomycetes</taxon>
        <taxon>Kitasatosporales</taxon>
        <taxon>Streptomycetaceae</taxon>
        <taxon>Streptomyces</taxon>
    </lineage>
</organism>
<sequence>MSGQRRAAAWCGRVLLLAALLFGIVTMHTLGHPVEHNSSHMPGSSVMAAATGFADHALEPTATHSPQADVPAPLGGMDPMSVCLAVLTVWAIALPAAGALSRQPADLIISALARLSHAAWPIPPPGSRRTLLAQLSVLRL</sequence>
<accession>A0ABY3WI16</accession>
<dbReference type="Pfam" id="PF19650">
    <property type="entry name" value="DUF6153"/>
    <property type="match status" value="1"/>
</dbReference>
<dbReference type="InterPro" id="IPR046151">
    <property type="entry name" value="DUF6153"/>
</dbReference>
<gene>
    <name evidence="2" type="ORF">J4032_12460</name>
</gene>
<evidence type="ECO:0000313" key="3">
    <source>
        <dbReference type="Proteomes" id="UP000828924"/>
    </source>
</evidence>
<feature type="transmembrane region" description="Helical" evidence="1">
    <location>
        <begin position="79"/>
        <end position="100"/>
    </location>
</feature>
<keyword evidence="3" id="KW-1185">Reference proteome</keyword>
<keyword evidence="1" id="KW-1133">Transmembrane helix</keyword>
<dbReference type="RefSeq" id="WP_242330844.1">
    <property type="nucleotide sequence ID" value="NZ_CP071872.1"/>
</dbReference>
<evidence type="ECO:0000256" key="1">
    <source>
        <dbReference type="SAM" id="Phobius"/>
    </source>
</evidence>
<keyword evidence="1" id="KW-0812">Transmembrane</keyword>
<dbReference type="Proteomes" id="UP000828924">
    <property type="component" value="Chromosome"/>
</dbReference>
<reference evidence="2 3" key="1">
    <citation type="submission" date="2021-03" db="EMBL/GenBank/DDBJ databases">
        <title>Complete genome of Streptomyces formicae strain 1H-GS9 (DSM 100524).</title>
        <authorList>
            <person name="Atanasov K.E."/>
            <person name="Altabella T."/>
            <person name="Ferrer A."/>
        </authorList>
    </citation>
    <scope>NUCLEOTIDE SEQUENCE [LARGE SCALE GENOMIC DNA]</scope>
    <source>
        <strain evidence="2 3">1H-GS9</strain>
    </source>
</reference>
<protein>
    <submittedName>
        <fullName evidence="2">Uncharacterized protein</fullName>
    </submittedName>
</protein>
<keyword evidence="1" id="KW-0472">Membrane</keyword>
<evidence type="ECO:0000313" key="2">
    <source>
        <dbReference type="EMBL" id="UNM12239.1"/>
    </source>
</evidence>
<dbReference type="EMBL" id="CP071872">
    <property type="protein sequence ID" value="UNM12239.1"/>
    <property type="molecule type" value="Genomic_DNA"/>
</dbReference>
<proteinExistence type="predicted"/>
<name>A0ABY3WI16_9ACTN</name>